<gene>
    <name evidence="1" type="ORF">H5410_033009</name>
</gene>
<accession>A0A9J5YPH6</accession>
<sequence>MISYNTSPRFIKNRAMCIACSGDPILWDYTGYVVVVYILSSSDPTLRFITLGLHLSIILEKD</sequence>
<keyword evidence="2" id="KW-1185">Reference proteome</keyword>
<protein>
    <submittedName>
        <fullName evidence="1">Uncharacterized protein</fullName>
    </submittedName>
</protein>
<evidence type="ECO:0000313" key="2">
    <source>
        <dbReference type="Proteomes" id="UP000824120"/>
    </source>
</evidence>
<dbReference type="Proteomes" id="UP000824120">
    <property type="component" value="Chromosome 6"/>
</dbReference>
<proteinExistence type="predicted"/>
<dbReference type="AlphaFoldDB" id="A0A9J5YPH6"/>
<reference evidence="1 2" key="1">
    <citation type="submission" date="2020-09" db="EMBL/GenBank/DDBJ databases">
        <title>De no assembly of potato wild relative species, Solanum commersonii.</title>
        <authorList>
            <person name="Cho K."/>
        </authorList>
    </citation>
    <scope>NUCLEOTIDE SEQUENCE [LARGE SCALE GENOMIC DNA]</scope>
    <source>
        <strain evidence="1">LZ3.2</strain>
        <tissue evidence="1">Leaf</tissue>
    </source>
</reference>
<organism evidence="1 2">
    <name type="scientific">Solanum commersonii</name>
    <name type="common">Commerson's wild potato</name>
    <name type="synonym">Commerson's nightshade</name>
    <dbReference type="NCBI Taxonomy" id="4109"/>
    <lineage>
        <taxon>Eukaryota</taxon>
        <taxon>Viridiplantae</taxon>
        <taxon>Streptophyta</taxon>
        <taxon>Embryophyta</taxon>
        <taxon>Tracheophyta</taxon>
        <taxon>Spermatophyta</taxon>
        <taxon>Magnoliopsida</taxon>
        <taxon>eudicotyledons</taxon>
        <taxon>Gunneridae</taxon>
        <taxon>Pentapetalae</taxon>
        <taxon>asterids</taxon>
        <taxon>lamiids</taxon>
        <taxon>Solanales</taxon>
        <taxon>Solanaceae</taxon>
        <taxon>Solanoideae</taxon>
        <taxon>Solaneae</taxon>
        <taxon>Solanum</taxon>
    </lineage>
</organism>
<dbReference type="EMBL" id="JACXVP010000006">
    <property type="protein sequence ID" value="KAG5601639.1"/>
    <property type="molecule type" value="Genomic_DNA"/>
</dbReference>
<name>A0A9J5YPH6_SOLCO</name>
<comment type="caution">
    <text evidence="1">The sequence shown here is derived from an EMBL/GenBank/DDBJ whole genome shotgun (WGS) entry which is preliminary data.</text>
</comment>
<evidence type="ECO:0000313" key="1">
    <source>
        <dbReference type="EMBL" id="KAG5601639.1"/>
    </source>
</evidence>